<evidence type="ECO:0000313" key="3">
    <source>
        <dbReference type="Proteomes" id="UP001428817"/>
    </source>
</evidence>
<evidence type="ECO:0008006" key="4">
    <source>
        <dbReference type="Google" id="ProtNLM"/>
    </source>
</evidence>
<dbReference type="Proteomes" id="UP001428817">
    <property type="component" value="Unassembled WGS sequence"/>
</dbReference>
<dbReference type="RefSeq" id="WP_185066557.1">
    <property type="nucleotide sequence ID" value="NZ_BAABJP010000007.1"/>
</dbReference>
<gene>
    <name evidence="2" type="ORF">GCM10023321_20000</name>
</gene>
<evidence type="ECO:0000313" key="2">
    <source>
        <dbReference type="EMBL" id="GAA5152001.1"/>
    </source>
</evidence>
<feature type="transmembrane region" description="Helical" evidence="1">
    <location>
        <begin position="49"/>
        <end position="67"/>
    </location>
</feature>
<accession>A0ABP9PV53</accession>
<feature type="transmembrane region" description="Helical" evidence="1">
    <location>
        <begin position="18"/>
        <end position="37"/>
    </location>
</feature>
<name>A0ABP9PV53_9PSEU</name>
<reference evidence="3" key="1">
    <citation type="journal article" date="2019" name="Int. J. Syst. Evol. Microbiol.">
        <title>The Global Catalogue of Microorganisms (GCM) 10K type strain sequencing project: providing services to taxonomists for standard genome sequencing and annotation.</title>
        <authorList>
            <consortium name="The Broad Institute Genomics Platform"/>
            <consortium name="The Broad Institute Genome Sequencing Center for Infectious Disease"/>
            <person name="Wu L."/>
            <person name="Ma J."/>
        </authorList>
    </citation>
    <scope>NUCLEOTIDE SEQUENCE [LARGE SCALE GENOMIC DNA]</scope>
    <source>
        <strain evidence="3">JCM 18303</strain>
    </source>
</reference>
<sequence length="86" mass="9315">MTEPQQTPERTGRRAPDVLNLVVGVVSLTIAVLALAGWSPAHPVFDPRWLFSALAVLLGVLLLGFSGRRNRRAGVSRARRTGRTPS</sequence>
<evidence type="ECO:0000256" key="1">
    <source>
        <dbReference type="SAM" id="Phobius"/>
    </source>
</evidence>
<keyword evidence="1" id="KW-1133">Transmembrane helix</keyword>
<keyword evidence="1" id="KW-0472">Membrane</keyword>
<keyword evidence="1" id="KW-0812">Transmembrane</keyword>
<keyword evidence="3" id="KW-1185">Reference proteome</keyword>
<proteinExistence type="predicted"/>
<protein>
    <recommendedName>
        <fullName evidence="4">DUF2530 domain-containing protein</fullName>
    </recommendedName>
</protein>
<dbReference type="EMBL" id="BAABJP010000007">
    <property type="protein sequence ID" value="GAA5152001.1"/>
    <property type="molecule type" value="Genomic_DNA"/>
</dbReference>
<organism evidence="2 3">
    <name type="scientific">Pseudonocardia eucalypti</name>
    <dbReference type="NCBI Taxonomy" id="648755"/>
    <lineage>
        <taxon>Bacteria</taxon>
        <taxon>Bacillati</taxon>
        <taxon>Actinomycetota</taxon>
        <taxon>Actinomycetes</taxon>
        <taxon>Pseudonocardiales</taxon>
        <taxon>Pseudonocardiaceae</taxon>
        <taxon>Pseudonocardia</taxon>
    </lineage>
</organism>
<comment type="caution">
    <text evidence="2">The sequence shown here is derived from an EMBL/GenBank/DDBJ whole genome shotgun (WGS) entry which is preliminary data.</text>
</comment>